<comment type="caution">
    <text evidence="2">The sequence shown here is derived from an EMBL/GenBank/DDBJ whole genome shotgun (WGS) entry which is preliminary data.</text>
</comment>
<protein>
    <submittedName>
        <fullName evidence="2">Uncharacterized protein</fullName>
    </submittedName>
</protein>
<accession>A0A8T2N2D9</accession>
<organism evidence="2 3">
    <name type="scientific">Albula glossodonta</name>
    <name type="common">roundjaw bonefish</name>
    <dbReference type="NCBI Taxonomy" id="121402"/>
    <lineage>
        <taxon>Eukaryota</taxon>
        <taxon>Metazoa</taxon>
        <taxon>Chordata</taxon>
        <taxon>Craniata</taxon>
        <taxon>Vertebrata</taxon>
        <taxon>Euteleostomi</taxon>
        <taxon>Actinopterygii</taxon>
        <taxon>Neopterygii</taxon>
        <taxon>Teleostei</taxon>
        <taxon>Albuliformes</taxon>
        <taxon>Albulidae</taxon>
        <taxon>Albula</taxon>
    </lineage>
</organism>
<dbReference type="EMBL" id="JAFBMS010000237">
    <property type="protein sequence ID" value="KAG9332601.1"/>
    <property type="molecule type" value="Genomic_DNA"/>
</dbReference>
<feature type="region of interest" description="Disordered" evidence="1">
    <location>
        <begin position="43"/>
        <end position="77"/>
    </location>
</feature>
<gene>
    <name evidence="2" type="ORF">JZ751_014699</name>
</gene>
<sequence>MRERTSAVGALVAGGLSSAPEAEPVSHTNRTCRAGLWAAGDTTPQGHACHVSKPRKRDQHSESSRRSWQTKGKTRLQEPGNPVLCRGWGTGVWVVVAIGTVTCQCRHRPVSLWARTNLLREAECGEGRKSKGKRKKKELHTACRILCRHS</sequence>
<name>A0A8T2N2D9_9TELE</name>
<reference evidence="2" key="1">
    <citation type="thesis" date="2021" institute="BYU ScholarsArchive" country="Provo, UT, USA">
        <title>Applications of and Algorithms for Genome Assembly and Genomic Analyses with an Emphasis on Marine Teleosts.</title>
        <authorList>
            <person name="Pickett B.D."/>
        </authorList>
    </citation>
    <scope>NUCLEOTIDE SEQUENCE</scope>
    <source>
        <strain evidence="2">HI-2016</strain>
    </source>
</reference>
<keyword evidence="3" id="KW-1185">Reference proteome</keyword>
<evidence type="ECO:0000256" key="1">
    <source>
        <dbReference type="SAM" id="MobiDB-lite"/>
    </source>
</evidence>
<dbReference type="Proteomes" id="UP000824540">
    <property type="component" value="Unassembled WGS sequence"/>
</dbReference>
<evidence type="ECO:0000313" key="3">
    <source>
        <dbReference type="Proteomes" id="UP000824540"/>
    </source>
</evidence>
<dbReference type="AlphaFoldDB" id="A0A8T2N2D9"/>
<proteinExistence type="predicted"/>
<evidence type="ECO:0000313" key="2">
    <source>
        <dbReference type="EMBL" id="KAG9332601.1"/>
    </source>
</evidence>